<reference evidence="3" key="1">
    <citation type="journal article" date="2021" name="PeerJ">
        <title>Extensive microbial diversity within the chicken gut microbiome revealed by metagenomics and culture.</title>
        <authorList>
            <person name="Gilroy R."/>
            <person name="Ravi A."/>
            <person name="Getino M."/>
            <person name="Pursley I."/>
            <person name="Horton D.L."/>
            <person name="Alikhan N.F."/>
            <person name="Baker D."/>
            <person name="Gharbi K."/>
            <person name="Hall N."/>
            <person name="Watson M."/>
            <person name="Adriaenssens E.M."/>
            <person name="Foster-Nyarko E."/>
            <person name="Jarju S."/>
            <person name="Secka A."/>
            <person name="Antonio M."/>
            <person name="Oren A."/>
            <person name="Chaudhuri R.R."/>
            <person name="La Ragione R."/>
            <person name="Hildebrand F."/>
            <person name="Pallen M.J."/>
        </authorList>
    </citation>
    <scope>NUCLEOTIDE SEQUENCE</scope>
    <source>
        <strain evidence="3">CHK186-16707</strain>
    </source>
</reference>
<evidence type="ECO:0000256" key="2">
    <source>
        <dbReference type="SAM" id="SignalP"/>
    </source>
</evidence>
<dbReference type="InterPro" id="IPR005064">
    <property type="entry name" value="BUG"/>
</dbReference>
<reference evidence="3" key="2">
    <citation type="submission" date="2021-04" db="EMBL/GenBank/DDBJ databases">
        <authorList>
            <person name="Gilroy R."/>
        </authorList>
    </citation>
    <scope>NUCLEOTIDE SEQUENCE</scope>
    <source>
        <strain evidence="3">CHK186-16707</strain>
    </source>
</reference>
<accession>A0A9D2KLD1</accession>
<dbReference type="AlphaFoldDB" id="A0A9D2KLD1"/>
<name>A0A9D2KLD1_9BACT</name>
<dbReference type="PANTHER" id="PTHR42928:SF5">
    <property type="entry name" value="BLR1237 PROTEIN"/>
    <property type="match status" value="1"/>
</dbReference>
<dbReference type="CDD" id="cd07012">
    <property type="entry name" value="PBP2_Bug_TTT"/>
    <property type="match status" value="1"/>
</dbReference>
<dbReference type="PANTHER" id="PTHR42928">
    <property type="entry name" value="TRICARBOXYLATE-BINDING PROTEIN"/>
    <property type="match status" value="1"/>
</dbReference>
<gene>
    <name evidence="3" type="ORF">H9962_07960</name>
</gene>
<dbReference type="EMBL" id="DXAN01000026">
    <property type="protein sequence ID" value="HJA09105.1"/>
    <property type="molecule type" value="Genomic_DNA"/>
</dbReference>
<feature type="signal peptide" evidence="2">
    <location>
        <begin position="1"/>
        <end position="24"/>
    </location>
</feature>
<evidence type="ECO:0000313" key="4">
    <source>
        <dbReference type="Proteomes" id="UP000824225"/>
    </source>
</evidence>
<comment type="caution">
    <text evidence="3">The sequence shown here is derived from an EMBL/GenBank/DDBJ whole genome shotgun (WGS) entry which is preliminary data.</text>
</comment>
<dbReference type="Gene3D" id="3.40.190.10">
    <property type="entry name" value="Periplasmic binding protein-like II"/>
    <property type="match status" value="1"/>
</dbReference>
<keyword evidence="2" id="KW-0732">Signal</keyword>
<dbReference type="Proteomes" id="UP000824225">
    <property type="component" value="Unassembled WGS sequence"/>
</dbReference>
<dbReference type="InterPro" id="IPR042100">
    <property type="entry name" value="Bug_dom1"/>
</dbReference>
<dbReference type="SUPFAM" id="SSF53850">
    <property type="entry name" value="Periplasmic binding protein-like II"/>
    <property type="match status" value="1"/>
</dbReference>
<sequence>MFSLTRLMASALLMLGLALPFAPAARAGTYPDRPVTVVLPFGAGSGADRIIRVMLPRMEELLGQKIILDYKTGGGAVVGSNYFMTTKPDGYTLLFYNQPHITMQSTFQKTAYNNDNLVPVFGATWRPDSLNVLADGPFKTLDDLVAYARENPGKLTVGTTGSLSSNHLSFALFSKLTGLQMTRVPFNSAGKMNAALLGGQIDATFNNLQWLTMYPGKLRVLATASTERLLPDIPTFTELGYPEMVDISAVNILYARKGTPEEIVERLRAVFTPLLTDENIKAEFIKLDIGYGMFDHKQVQELTELAEKQTEQAGGYIKASMQ</sequence>
<feature type="chain" id="PRO_5038866783" evidence="2">
    <location>
        <begin position="25"/>
        <end position="322"/>
    </location>
</feature>
<evidence type="ECO:0000313" key="3">
    <source>
        <dbReference type="EMBL" id="HJA09105.1"/>
    </source>
</evidence>
<dbReference type="Pfam" id="PF03401">
    <property type="entry name" value="TctC"/>
    <property type="match status" value="1"/>
</dbReference>
<proteinExistence type="inferred from homology"/>
<organism evidence="3 4">
    <name type="scientific">Candidatus Mailhella merdigallinarum</name>
    <dbReference type="NCBI Taxonomy" id="2838658"/>
    <lineage>
        <taxon>Bacteria</taxon>
        <taxon>Pseudomonadati</taxon>
        <taxon>Thermodesulfobacteriota</taxon>
        <taxon>Desulfovibrionia</taxon>
        <taxon>Desulfovibrionales</taxon>
        <taxon>Desulfovibrionaceae</taxon>
        <taxon>Mailhella</taxon>
    </lineage>
</organism>
<protein>
    <submittedName>
        <fullName evidence="3">Tripartite tricarboxylate transporter substrate binding protein</fullName>
    </submittedName>
</protein>
<comment type="similarity">
    <text evidence="1">Belongs to the UPF0065 (bug) family.</text>
</comment>
<dbReference type="PIRSF" id="PIRSF017082">
    <property type="entry name" value="YflP"/>
    <property type="match status" value="1"/>
</dbReference>
<dbReference type="Gene3D" id="3.40.190.150">
    <property type="entry name" value="Bordetella uptake gene, domain 1"/>
    <property type="match status" value="1"/>
</dbReference>
<evidence type="ECO:0000256" key="1">
    <source>
        <dbReference type="ARBA" id="ARBA00006987"/>
    </source>
</evidence>